<organism evidence="2 3">
    <name type="scientific">Virgibacillus natechei</name>
    <dbReference type="NCBI Taxonomy" id="1216297"/>
    <lineage>
        <taxon>Bacteria</taxon>
        <taxon>Bacillati</taxon>
        <taxon>Bacillota</taxon>
        <taxon>Bacilli</taxon>
        <taxon>Bacillales</taxon>
        <taxon>Bacillaceae</taxon>
        <taxon>Virgibacillus</taxon>
    </lineage>
</organism>
<dbReference type="Proteomes" id="UP001519345">
    <property type="component" value="Unassembled WGS sequence"/>
</dbReference>
<reference evidence="2 3" key="1">
    <citation type="submission" date="2021-03" db="EMBL/GenBank/DDBJ databases">
        <title>Genomic Encyclopedia of Type Strains, Phase IV (KMG-IV): sequencing the most valuable type-strain genomes for metagenomic binning, comparative biology and taxonomic classification.</title>
        <authorList>
            <person name="Goeker M."/>
        </authorList>
    </citation>
    <scope>NUCLEOTIDE SEQUENCE [LARGE SCALE GENOMIC DNA]</scope>
    <source>
        <strain evidence="2 3">DSM 25609</strain>
    </source>
</reference>
<accession>A0ABS4IGP6</accession>
<keyword evidence="1" id="KW-1133">Transmembrane helix</keyword>
<keyword evidence="1" id="KW-0472">Membrane</keyword>
<proteinExistence type="predicted"/>
<keyword evidence="3" id="KW-1185">Reference proteome</keyword>
<gene>
    <name evidence="2" type="ORF">J2Z83_002233</name>
</gene>
<dbReference type="RefSeq" id="WP_209463268.1">
    <property type="nucleotide sequence ID" value="NZ_CP110224.1"/>
</dbReference>
<sequence>MRLWKKSRIQGSGIIANKCFFYSALALYLVTMILNFPFPHEEPFGGTVFSVLNIPLQTTNGLHYLGIITLILFIASLFFLAKSLKKYHIRILILAFILSGFLPSIMIDAYQSTFATGVYAVTYEGDSSNCAFDRADSETLHGICELSFENHSNEGVQFSLEFYDKYQFEDVFLHNIYE</sequence>
<protein>
    <submittedName>
        <fullName evidence="2">Uncharacterized protein</fullName>
    </submittedName>
</protein>
<feature type="transmembrane region" description="Helical" evidence="1">
    <location>
        <begin position="20"/>
        <end position="38"/>
    </location>
</feature>
<keyword evidence="1" id="KW-0812">Transmembrane</keyword>
<evidence type="ECO:0000313" key="2">
    <source>
        <dbReference type="EMBL" id="MBP1970117.1"/>
    </source>
</evidence>
<comment type="caution">
    <text evidence="2">The sequence shown here is derived from an EMBL/GenBank/DDBJ whole genome shotgun (WGS) entry which is preliminary data.</text>
</comment>
<feature type="transmembrane region" description="Helical" evidence="1">
    <location>
        <begin position="87"/>
        <end position="106"/>
    </location>
</feature>
<name>A0ABS4IGP6_9BACI</name>
<evidence type="ECO:0000256" key="1">
    <source>
        <dbReference type="SAM" id="Phobius"/>
    </source>
</evidence>
<dbReference type="EMBL" id="JAGGKX010000010">
    <property type="protein sequence ID" value="MBP1970117.1"/>
    <property type="molecule type" value="Genomic_DNA"/>
</dbReference>
<evidence type="ECO:0000313" key="3">
    <source>
        <dbReference type="Proteomes" id="UP001519345"/>
    </source>
</evidence>
<feature type="transmembrane region" description="Helical" evidence="1">
    <location>
        <begin position="61"/>
        <end position="80"/>
    </location>
</feature>